<gene>
    <name evidence="3" type="ORF">CANTADRAFT_24175</name>
</gene>
<reference evidence="4" key="1">
    <citation type="submission" date="2016-05" db="EMBL/GenBank/DDBJ databases">
        <title>Comparative genomics of biotechnologically important yeasts.</title>
        <authorList>
            <consortium name="DOE Joint Genome Institute"/>
            <person name="Riley R."/>
            <person name="Haridas S."/>
            <person name="Wolfe K.H."/>
            <person name="Lopes M.R."/>
            <person name="Hittinger C.T."/>
            <person name="Goker M."/>
            <person name="Salamov A."/>
            <person name="Wisecaver J."/>
            <person name="Long T.M."/>
            <person name="Aerts A.L."/>
            <person name="Barry K."/>
            <person name="Choi C."/>
            <person name="Clum A."/>
            <person name="Coughlan A.Y."/>
            <person name="Deshpande S."/>
            <person name="Douglass A.P."/>
            <person name="Hanson S.J."/>
            <person name="Klenk H.-P."/>
            <person name="Labutti K."/>
            <person name="Lapidus A."/>
            <person name="Lindquist E."/>
            <person name="Lipzen A."/>
            <person name="Meier-Kolthoff J.P."/>
            <person name="Ohm R.A."/>
            <person name="Otillar R.P."/>
            <person name="Pangilinan J."/>
            <person name="Peng Y."/>
            <person name="Rokas A."/>
            <person name="Rosa C.A."/>
            <person name="Scheuner C."/>
            <person name="Sibirny A.A."/>
            <person name="Slot J.C."/>
            <person name="Stielow J.B."/>
            <person name="Sun H."/>
            <person name="Kurtzman C.P."/>
            <person name="Blackwell M."/>
            <person name="Grigoriev I.V."/>
            <person name="Jeffries T.W."/>
        </authorList>
    </citation>
    <scope>NUCLEOTIDE SEQUENCE [LARGE SCALE GENOMIC DNA]</scope>
    <source>
        <strain evidence="4">NRRL Y-17324</strain>
    </source>
</reference>
<dbReference type="Pfam" id="PF02383">
    <property type="entry name" value="Syja_N"/>
    <property type="match status" value="1"/>
</dbReference>
<organism evidence="3 4">
    <name type="scientific">Suhomyces tanzawaensis NRRL Y-17324</name>
    <dbReference type="NCBI Taxonomy" id="984487"/>
    <lineage>
        <taxon>Eukaryota</taxon>
        <taxon>Fungi</taxon>
        <taxon>Dikarya</taxon>
        <taxon>Ascomycota</taxon>
        <taxon>Saccharomycotina</taxon>
        <taxon>Pichiomycetes</taxon>
        <taxon>Debaryomycetaceae</taxon>
        <taxon>Suhomyces</taxon>
    </lineage>
</organism>
<dbReference type="STRING" id="984487.A0A1E4SBR4"/>
<dbReference type="PANTHER" id="PTHR45662:SF2">
    <property type="entry name" value="PHOSPHATIDYLINOSITOL-3-PHOSPHATASE SAC1"/>
    <property type="match status" value="1"/>
</dbReference>
<dbReference type="GO" id="GO:0005797">
    <property type="term" value="C:Golgi medial cisterna"/>
    <property type="evidence" value="ECO:0007669"/>
    <property type="project" value="EnsemblFungi"/>
</dbReference>
<evidence type="ECO:0000313" key="3">
    <source>
        <dbReference type="EMBL" id="ODV76918.1"/>
    </source>
</evidence>
<dbReference type="GeneID" id="30981191"/>
<dbReference type="GO" id="GO:0046856">
    <property type="term" value="P:phosphatidylinositol dephosphorylation"/>
    <property type="evidence" value="ECO:0007669"/>
    <property type="project" value="EnsemblFungi"/>
</dbReference>
<dbReference type="PANTHER" id="PTHR45662">
    <property type="entry name" value="PHOSPHATIDYLINOSITIDE PHOSPHATASE SAC1"/>
    <property type="match status" value="1"/>
</dbReference>
<proteinExistence type="predicted"/>
<keyword evidence="1" id="KW-0812">Transmembrane</keyword>
<accession>A0A1E4SBR4</accession>
<keyword evidence="4" id="KW-1185">Reference proteome</keyword>
<dbReference type="PROSITE" id="PS50275">
    <property type="entry name" value="SAC"/>
    <property type="match status" value="1"/>
</dbReference>
<protein>
    <recommendedName>
        <fullName evidence="2">SAC domain-containing protein</fullName>
    </recommendedName>
</protein>
<feature type="transmembrane region" description="Helical" evidence="1">
    <location>
        <begin position="517"/>
        <end position="534"/>
    </location>
</feature>
<evidence type="ECO:0000313" key="4">
    <source>
        <dbReference type="Proteomes" id="UP000094285"/>
    </source>
</evidence>
<dbReference type="InterPro" id="IPR002013">
    <property type="entry name" value="SAC_dom"/>
</dbReference>
<sequence length="613" mass="70295">MGFFHATSTDGTHVFYDNVSQKYLYLSGTSGVEVSDSLPGIYSRLNLGTPATAISCIIGTIKLKINKYVIIADKHSVTGSVLGGEIAKITSYKILPLSKNDFAKSNSEESQYLELLKQQLNNATLFYSIGNKYDLTNSLQRQYTTKDLTYDRRFWWNGYLSADLVDAREFLTPIIYGYFKSHSASFNGPHSLDFALLTRRSVSRAGTRYFRRGIDEDGNVANFNETEQIFTTKDQQIFSFLQTRGSVPVYWGEINNLKYKPNLVISSQPSLDATAKHFTEQTELYGENFLVNLVNQKGYEKPVKEAYEAAVENLPPALAKNVKYIYFDFHHECRKMRWDRIKLLLERLIDLGYTSDNYFHFDLASQTIRSTQNKIVRTNCMDCLDRTNVVQSTLARWVLQNQLTRSGYLSKENDTPWELLDPSFNLFFQNFWADNADAVSCAYSGTGALKTDFTRTGKRTKAGALNDLVNSITRYYKNNYKDGSRQDSYDLFLGIYKPFQDSLNSPFVDRRPPYVQLLPYFMGTSFLVFFAILLYPRGSITDLKNLLVLGGCLLFNLNSLLQLNKNGYQYVNWPKLRQLDYLKKVELFDGEGKLAGIRYEELDHFRTVGKKKN</sequence>
<keyword evidence="1" id="KW-0472">Membrane</keyword>
<dbReference type="GO" id="GO:0000139">
    <property type="term" value="C:Golgi membrane"/>
    <property type="evidence" value="ECO:0007669"/>
    <property type="project" value="EnsemblFungi"/>
</dbReference>
<dbReference type="GO" id="GO:0052629">
    <property type="term" value="F:phosphatidylinositol-3,5-bisphosphate 3-phosphatase activity"/>
    <property type="evidence" value="ECO:0007669"/>
    <property type="project" value="EnsemblFungi"/>
</dbReference>
<dbReference type="Proteomes" id="UP000094285">
    <property type="component" value="Unassembled WGS sequence"/>
</dbReference>
<evidence type="ECO:0000256" key="1">
    <source>
        <dbReference type="SAM" id="Phobius"/>
    </source>
</evidence>
<keyword evidence="1" id="KW-1133">Transmembrane helix</keyword>
<dbReference type="EMBL" id="KV453917">
    <property type="protein sequence ID" value="ODV76918.1"/>
    <property type="molecule type" value="Genomic_DNA"/>
</dbReference>
<feature type="domain" description="SAC" evidence="2">
    <location>
        <begin position="133"/>
        <end position="445"/>
    </location>
</feature>
<evidence type="ECO:0000259" key="2">
    <source>
        <dbReference type="PROSITE" id="PS50275"/>
    </source>
</evidence>
<dbReference type="AlphaFoldDB" id="A0A1E4SBR4"/>
<dbReference type="GO" id="GO:0004438">
    <property type="term" value="F:phosphatidylinositol-3-phosphate phosphatase activity"/>
    <property type="evidence" value="ECO:0007669"/>
    <property type="project" value="EnsemblFungi"/>
</dbReference>
<dbReference type="GO" id="GO:0005789">
    <property type="term" value="C:endoplasmic reticulum membrane"/>
    <property type="evidence" value="ECO:0007669"/>
    <property type="project" value="EnsemblFungi"/>
</dbReference>
<dbReference type="RefSeq" id="XP_020062040.1">
    <property type="nucleotide sequence ID" value="XM_020207054.1"/>
</dbReference>
<dbReference type="GO" id="GO:0043812">
    <property type="term" value="F:phosphatidylinositol-4-phosphate phosphatase activity"/>
    <property type="evidence" value="ECO:0007669"/>
    <property type="project" value="EnsemblFungi"/>
</dbReference>
<dbReference type="GO" id="GO:0061909">
    <property type="term" value="P:autophagosome-lysosome fusion"/>
    <property type="evidence" value="ECO:0007669"/>
    <property type="project" value="EnsemblFungi"/>
</dbReference>
<name>A0A1E4SBR4_9ASCO</name>
<dbReference type="GO" id="GO:0017059">
    <property type="term" value="C:serine palmitoyltransferase complex"/>
    <property type="evidence" value="ECO:0007669"/>
    <property type="project" value="EnsemblFungi"/>
</dbReference>
<dbReference type="GO" id="GO:0032541">
    <property type="term" value="C:cortical endoplasmic reticulum"/>
    <property type="evidence" value="ECO:0007669"/>
    <property type="project" value="EnsemblFungi"/>
</dbReference>
<dbReference type="GO" id="GO:0072517">
    <property type="term" value="C:host cell viral assembly compartment"/>
    <property type="evidence" value="ECO:0007669"/>
    <property type="project" value="EnsemblFungi"/>
</dbReference>
<dbReference type="OrthoDB" id="405996at2759"/>